<dbReference type="Pfam" id="PF08378">
    <property type="entry name" value="NERD"/>
    <property type="match status" value="1"/>
</dbReference>
<reference evidence="2" key="2">
    <citation type="submission" date="2018-07" db="EMBL/GenBank/DDBJ databases">
        <authorList>
            <consortium name="NCBI Pathogen Detection Project"/>
        </authorList>
    </citation>
    <scope>NUCLEOTIDE SEQUENCE</scope>
    <source>
        <strain evidence="2">N26921</strain>
    </source>
</reference>
<name>A0A740TTF4_SALTM</name>
<feature type="domain" description="NERD" evidence="1">
    <location>
        <begin position="1"/>
        <end position="89"/>
    </location>
</feature>
<organism evidence="2">
    <name type="scientific">Salmonella enterica subsp. enterica serovar Typhimurium var. 5-</name>
    <dbReference type="NCBI Taxonomy" id="1620419"/>
    <lineage>
        <taxon>Bacteria</taxon>
        <taxon>Pseudomonadati</taxon>
        <taxon>Pseudomonadota</taxon>
        <taxon>Gammaproteobacteria</taxon>
        <taxon>Enterobacterales</taxon>
        <taxon>Enterobacteriaceae</taxon>
        <taxon>Salmonella</taxon>
    </lineage>
</organism>
<evidence type="ECO:0000259" key="1">
    <source>
        <dbReference type="PROSITE" id="PS50965"/>
    </source>
</evidence>
<comment type="caution">
    <text evidence="2">The sequence shown here is derived from an EMBL/GenBank/DDBJ whole genome shotgun (WGS) entry which is preliminary data.</text>
</comment>
<protein>
    <submittedName>
        <fullName evidence="2">NERD domain-containing protein</fullName>
    </submittedName>
</protein>
<feature type="non-terminal residue" evidence="2">
    <location>
        <position position="89"/>
    </location>
</feature>
<proteinExistence type="predicted"/>
<dbReference type="InterPro" id="IPR011528">
    <property type="entry name" value="NERD"/>
</dbReference>
<feature type="non-terminal residue" evidence="2">
    <location>
        <position position="1"/>
    </location>
</feature>
<accession>A0A740TTF4</accession>
<evidence type="ECO:0000313" key="2">
    <source>
        <dbReference type="EMBL" id="HAF0292697.1"/>
    </source>
</evidence>
<dbReference type="AlphaFoldDB" id="A0A740TTF4"/>
<gene>
    <name evidence="2" type="ORF">G9C53_005111</name>
</gene>
<reference evidence="2" key="1">
    <citation type="journal article" date="2018" name="Genome Biol.">
        <title>SKESA: strategic k-mer extension for scrupulous assemblies.</title>
        <authorList>
            <person name="Souvorov A."/>
            <person name="Agarwala R."/>
            <person name="Lipman D.J."/>
        </authorList>
    </citation>
    <scope>NUCLEOTIDE SEQUENCE</scope>
    <source>
        <strain evidence="2">N26921</strain>
    </source>
</reference>
<dbReference type="PROSITE" id="PS50965">
    <property type="entry name" value="NERD"/>
    <property type="match status" value="1"/>
</dbReference>
<dbReference type="EMBL" id="DAATVL010000146">
    <property type="protein sequence ID" value="HAF0292697.1"/>
    <property type="molecule type" value="Genomic_DNA"/>
</dbReference>
<sequence>YDDWMNALEPEHLILNDLLLEVNGSLFQVDSLVIFQDMIYLIDVKNHEGDYYYDSSGKLWTIFGKEVKDPLLQLKRSESLMRQLLHTLG</sequence>